<dbReference type="PANTHER" id="PTHR35007:SF2">
    <property type="entry name" value="PILUS ASSEMBLE PROTEIN"/>
    <property type="match status" value="1"/>
</dbReference>
<sequence length="306" mass="34616">MNETLILIAIFVAVLIASFALLSFLTQRRDVQRNIEDTRRRRRSENEIDALLGTGNDRLRYYLDVVQNGHKDSLKMRLVQAGYLSRSAIAKFHLLRIAVSLSVFLVVHLALQKLVPEASGAMLMALAAMAGGLAFMLCAMILERIGLRRMREFRKIFPDFMDLLLVCVDAGLSIEAAMDRVTREFLQTIPDFGVQLSIINLEVRAGRPLHEALNNFATRVRIEEARTLAILFRQSEELGSSVSRTLRTFAREMRDHRLVKAEEKANALPVKMLFPMALCMFPVSILIVLVPIMMTILELFRTMAPG</sequence>
<feature type="transmembrane region" description="Helical" evidence="6">
    <location>
        <begin position="94"/>
        <end position="115"/>
    </location>
</feature>
<feature type="transmembrane region" description="Helical" evidence="6">
    <location>
        <begin position="6"/>
        <end position="25"/>
    </location>
</feature>
<feature type="domain" description="Type II secretion system protein GspF" evidence="7">
    <location>
        <begin position="160"/>
        <end position="289"/>
    </location>
</feature>
<organism evidence="8">
    <name type="scientific">Alloyangia mangrovi</name>
    <dbReference type="NCBI Taxonomy" id="1779329"/>
    <lineage>
        <taxon>Bacteria</taxon>
        <taxon>Pseudomonadati</taxon>
        <taxon>Pseudomonadota</taxon>
        <taxon>Alphaproteobacteria</taxon>
        <taxon>Rhodobacterales</taxon>
        <taxon>Roseobacteraceae</taxon>
        <taxon>Alloyangia</taxon>
    </lineage>
</organism>
<dbReference type="PANTHER" id="PTHR35007">
    <property type="entry name" value="INTEGRAL MEMBRANE PROTEIN-RELATED"/>
    <property type="match status" value="1"/>
</dbReference>
<evidence type="ECO:0000256" key="6">
    <source>
        <dbReference type="SAM" id="Phobius"/>
    </source>
</evidence>
<dbReference type="EMBL" id="NTHN01000029">
    <property type="protein sequence ID" value="PBD20637.1"/>
    <property type="molecule type" value="Genomic_DNA"/>
</dbReference>
<feature type="transmembrane region" description="Helical" evidence="6">
    <location>
        <begin position="121"/>
        <end position="142"/>
    </location>
</feature>
<comment type="caution">
    <text evidence="8">The sequence shown here is derived from an EMBL/GenBank/DDBJ whole genome shotgun (WGS) entry which is preliminary data.</text>
</comment>
<keyword evidence="2" id="KW-1003">Cell membrane</keyword>
<evidence type="ECO:0000259" key="7">
    <source>
        <dbReference type="Pfam" id="PF00482"/>
    </source>
</evidence>
<evidence type="ECO:0000313" key="8">
    <source>
        <dbReference type="EMBL" id="PBD20637.1"/>
    </source>
</evidence>
<evidence type="ECO:0000256" key="4">
    <source>
        <dbReference type="ARBA" id="ARBA00022989"/>
    </source>
</evidence>
<evidence type="ECO:0000256" key="5">
    <source>
        <dbReference type="ARBA" id="ARBA00023136"/>
    </source>
</evidence>
<protein>
    <submittedName>
        <fullName evidence="8">Pilus assembly protein TadC</fullName>
    </submittedName>
</protein>
<feature type="transmembrane region" description="Helical" evidence="6">
    <location>
        <begin position="273"/>
        <end position="297"/>
    </location>
</feature>
<keyword evidence="5 6" id="KW-0472">Membrane</keyword>
<name>A0A2A3K0L3_9RHOB</name>
<keyword evidence="4 6" id="KW-1133">Transmembrane helix</keyword>
<dbReference type="Pfam" id="PF00482">
    <property type="entry name" value="T2SSF"/>
    <property type="match status" value="1"/>
</dbReference>
<dbReference type="GO" id="GO:0005886">
    <property type="term" value="C:plasma membrane"/>
    <property type="evidence" value="ECO:0007669"/>
    <property type="project" value="UniProtKB-SubCell"/>
</dbReference>
<comment type="subcellular location">
    <subcellularLocation>
        <location evidence="1">Cell membrane</location>
        <topology evidence="1">Multi-pass membrane protein</topology>
    </subcellularLocation>
</comment>
<gene>
    <name evidence="8" type="ORF">CLG85_02840</name>
</gene>
<dbReference type="AlphaFoldDB" id="A0A2A3K0L3"/>
<accession>A0A2A3K0L3</accession>
<evidence type="ECO:0000256" key="3">
    <source>
        <dbReference type="ARBA" id="ARBA00022692"/>
    </source>
</evidence>
<proteinExistence type="predicted"/>
<reference evidence="8" key="1">
    <citation type="submission" date="2017-09" db="EMBL/GenBank/DDBJ databases">
        <title>Yangia sp. SAOS 153D whole genome sequencing.</title>
        <authorList>
            <person name="Verma A."/>
            <person name="Krishnamurthi S."/>
        </authorList>
    </citation>
    <scope>NUCLEOTIDE SEQUENCE [LARGE SCALE GENOMIC DNA]</scope>
    <source>
        <strain evidence="8">SAOS 153D</strain>
    </source>
</reference>
<evidence type="ECO:0000256" key="2">
    <source>
        <dbReference type="ARBA" id="ARBA00022475"/>
    </source>
</evidence>
<dbReference type="OrthoDB" id="9810662at2"/>
<keyword evidence="3 6" id="KW-0812">Transmembrane</keyword>
<dbReference type="InterPro" id="IPR018076">
    <property type="entry name" value="T2SS_GspF_dom"/>
</dbReference>
<evidence type="ECO:0000256" key="1">
    <source>
        <dbReference type="ARBA" id="ARBA00004651"/>
    </source>
</evidence>